<gene>
    <name evidence="2" type="ORF">HUG20_16865</name>
</gene>
<feature type="transmembrane region" description="Helical" evidence="1">
    <location>
        <begin position="242"/>
        <end position="259"/>
    </location>
</feature>
<keyword evidence="1" id="KW-1133">Transmembrane helix</keyword>
<sequence>MDNHEDMNFYWSKRRGILIIAASLFFAALMGVVTYLLYSTPGFLFTLFALLGSALTLFFLFGTVAVLKRIIFNFDPVMTIYEHSFLHYVGSEVIEIPFRDVCTIYYMKDHGNNAVGFIFFDNQYYYERLPKSLKAARSINKATNHSDVPLVNFKWGQVKHGKKLTKELEKRMPHAEIKNEGISRESKPRSNPKIYLFGFLKRLLALFIASVALIMYEIMINDVQASTLDDYNPIYINVSDEPIFLFSQILVFFIVFLWLETIFQKNHPSTVRILSLASTVIFIFSLPFIYLGIHSYDLVSEEGVYASEYWSFADPVFRGWEEVSSLTVDYNVTTNDVDEPDNVYPRISFNYDDGSYTEFINTGNSAEVNDFTGFVAALEIAEEQNIPMSVEQPLNDELVEVIEDEVGWSDEEKEEIYNLYSP</sequence>
<reference evidence="2 3" key="1">
    <citation type="submission" date="2020-06" db="EMBL/GenBank/DDBJ databases">
        <title>Genomic analysis of Salicibibacter sp. NKC21-4.</title>
        <authorList>
            <person name="Oh Y.J."/>
        </authorList>
    </citation>
    <scope>NUCLEOTIDE SEQUENCE [LARGE SCALE GENOMIC DNA]</scope>
    <source>
        <strain evidence="2 3">NKC21-4</strain>
    </source>
</reference>
<keyword evidence="3" id="KW-1185">Reference proteome</keyword>
<proteinExistence type="predicted"/>
<dbReference type="Proteomes" id="UP000595349">
    <property type="component" value="Chromosome"/>
</dbReference>
<evidence type="ECO:0000313" key="2">
    <source>
        <dbReference type="EMBL" id="QQK81416.1"/>
    </source>
</evidence>
<accession>A0A7T6ZE70</accession>
<keyword evidence="1" id="KW-0812">Transmembrane</keyword>
<dbReference type="RefSeq" id="WP_200085843.1">
    <property type="nucleotide sequence ID" value="NZ_CP054706.1"/>
</dbReference>
<protein>
    <submittedName>
        <fullName evidence="2">Uncharacterized protein</fullName>
    </submittedName>
</protein>
<evidence type="ECO:0000313" key="3">
    <source>
        <dbReference type="Proteomes" id="UP000595349"/>
    </source>
</evidence>
<keyword evidence="1" id="KW-0472">Membrane</keyword>
<feature type="transmembrane region" description="Helical" evidence="1">
    <location>
        <begin position="44"/>
        <end position="67"/>
    </location>
</feature>
<name>A0A7T6ZE70_9BACI</name>
<dbReference type="EMBL" id="CP054706">
    <property type="protein sequence ID" value="QQK81416.1"/>
    <property type="molecule type" value="Genomic_DNA"/>
</dbReference>
<evidence type="ECO:0000256" key="1">
    <source>
        <dbReference type="SAM" id="Phobius"/>
    </source>
</evidence>
<feature type="transmembrane region" description="Helical" evidence="1">
    <location>
        <begin position="194"/>
        <end position="216"/>
    </location>
</feature>
<feature type="transmembrane region" description="Helical" evidence="1">
    <location>
        <begin position="271"/>
        <end position="293"/>
    </location>
</feature>
<feature type="transmembrane region" description="Helical" evidence="1">
    <location>
        <begin position="17"/>
        <end position="38"/>
    </location>
</feature>
<dbReference type="AlphaFoldDB" id="A0A7T6ZE70"/>
<organism evidence="2 3">
    <name type="scientific">Salicibibacter cibi</name>
    <dbReference type="NCBI Taxonomy" id="2743001"/>
    <lineage>
        <taxon>Bacteria</taxon>
        <taxon>Bacillati</taxon>
        <taxon>Bacillota</taxon>
        <taxon>Bacilli</taxon>
        <taxon>Bacillales</taxon>
        <taxon>Bacillaceae</taxon>
        <taxon>Salicibibacter</taxon>
    </lineage>
</organism>
<dbReference type="KEGG" id="scib:HUG20_16865"/>